<dbReference type="OrthoDB" id="9800600at2"/>
<dbReference type="InterPro" id="IPR023393">
    <property type="entry name" value="START-like_dom_sf"/>
</dbReference>
<dbReference type="Gene3D" id="3.30.530.20">
    <property type="match status" value="1"/>
</dbReference>
<keyword evidence="4" id="KW-1185">Reference proteome</keyword>
<dbReference type="CDD" id="cd08899">
    <property type="entry name" value="SRPBCC_CalC_Aha1-like_6"/>
    <property type="match status" value="1"/>
</dbReference>
<comment type="similarity">
    <text evidence="1">Belongs to the AHA1 family.</text>
</comment>
<organism evidence="3 4">
    <name type="scientific">Amphiplicatus metriothermophilus</name>
    <dbReference type="NCBI Taxonomy" id="1519374"/>
    <lineage>
        <taxon>Bacteria</taxon>
        <taxon>Pseudomonadati</taxon>
        <taxon>Pseudomonadota</taxon>
        <taxon>Alphaproteobacteria</taxon>
        <taxon>Parvularculales</taxon>
        <taxon>Parvularculaceae</taxon>
        <taxon>Amphiplicatus</taxon>
    </lineage>
</organism>
<proteinExistence type="inferred from homology"/>
<name>A0A239PQT5_9PROT</name>
<dbReference type="InterPro" id="IPR013538">
    <property type="entry name" value="ASHA1/2-like_C"/>
</dbReference>
<dbReference type="RefSeq" id="WP_089411773.1">
    <property type="nucleotide sequence ID" value="NZ_FZQA01000002.1"/>
</dbReference>
<reference evidence="3 4" key="1">
    <citation type="submission" date="2017-07" db="EMBL/GenBank/DDBJ databases">
        <authorList>
            <person name="Sun Z.S."/>
            <person name="Albrecht U."/>
            <person name="Echele G."/>
            <person name="Lee C.C."/>
        </authorList>
    </citation>
    <scope>NUCLEOTIDE SEQUENCE [LARGE SCALE GENOMIC DNA]</scope>
    <source>
        <strain evidence="3 4">CGMCC 1.12710</strain>
    </source>
</reference>
<evidence type="ECO:0000256" key="1">
    <source>
        <dbReference type="ARBA" id="ARBA00006817"/>
    </source>
</evidence>
<protein>
    <submittedName>
        <fullName evidence="3">Uncharacterized conserved protein YndB, AHSA1/START domain</fullName>
    </submittedName>
</protein>
<gene>
    <name evidence="3" type="ORF">SAMN06297382_1304</name>
</gene>
<sequence length="178" mass="20552">MSDYGEYLDKTTFRIERLLPGPLERVWAYLTEADKRAEWFCAGEFDLRPGGRAEFHFDHRRITSADDKPPPKYEKHAGETRFDGRIVKAEPPHLLVFEWPEESGDWTEVEIRLTEESGKVRLTLTHSKLRTPQDLISISGGWHSHLDILKAKLEGATPPPFWAAIARLEPEYEKKLLA</sequence>
<evidence type="ECO:0000259" key="2">
    <source>
        <dbReference type="Pfam" id="PF08327"/>
    </source>
</evidence>
<evidence type="ECO:0000313" key="3">
    <source>
        <dbReference type="EMBL" id="SNT72266.1"/>
    </source>
</evidence>
<dbReference type="Proteomes" id="UP000198346">
    <property type="component" value="Unassembled WGS sequence"/>
</dbReference>
<feature type="domain" description="Activator of Hsp90 ATPase homologue 1/2-like C-terminal" evidence="2">
    <location>
        <begin position="22"/>
        <end position="153"/>
    </location>
</feature>
<evidence type="ECO:0000313" key="4">
    <source>
        <dbReference type="Proteomes" id="UP000198346"/>
    </source>
</evidence>
<dbReference type="Pfam" id="PF08327">
    <property type="entry name" value="AHSA1"/>
    <property type="match status" value="1"/>
</dbReference>
<accession>A0A239PQT5</accession>
<dbReference type="SUPFAM" id="SSF55961">
    <property type="entry name" value="Bet v1-like"/>
    <property type="match status" value="1"/>
</dbReference>
<dbReference type="AlphaFoldDB" id="A0A239PQT5"/>
<dbReference type="EMBL" id="FZQA01000002">
    <property type="protein sequence ID" value="SNT72266.1"/>
    <property type="molecule type" value="Genomic_DNA"/>
</dbReference>